<name>A0A0G0KLE4_9BACT</name>
<dbReference type="EMBL" id="LBVC01000077">
    <property type="protein sequence ID" value="KKQ76300.1"/>
    <property type="molecule type" value="Genomic_DNA"/>
</dbReference>
<protein>
    <submittedName>
        <fullName evidence="1">Uncharacterized protein</fullName>
    </submittedName>
</protein>
<evidence type="ECO:0000313" key="2">
    <source>
        <dbReference type="Proteomes" id="UP000034324"/>
    </source>
</evidence>
<dbReference type="SUPFAM" id="SSF52540">
    <property type="entry name" value="P-loop containing nucleoside triphosphate hydrolases"/>
    <property type="match status" value="1"/>
</dbReference>
<comment type="caution">
    <text evidence="1">The sequence shown here is derived from an EMBL/GenBank/DDBJ whole genome shotgun (WGS) entry which is preliminary data.</text>
</comment>
<accession>A0A0G0KLE4</accession>
<dbReference type="Proteomes" id="UP000034324">
    <property type="component" value="Unassembled WGS sequence"/>
</dbReference>
<dbReference type="InterPro" id="IPR027417">
    <property type="entry name" value="P-loop_NTPase"/>
</dbReference>
<dbReference type="AlphaFoldDB" id="A0A0G0KLE4"/>
<sequence length="1232" mass="138760">MYMTDHSETTRQLSQITDAGLFERLATAVLRHAVPALYGNLTHPGLNADGKTVKSPVDGIAFVSGAHPSHMVIAHHASGSVDDLKKKWLHDPSTVKPHKGTKPTAPPGDVIKTMSIVLEERKRTPGLQVTLALTTNREPSEDLTRDVMAAAKNYQINIDTWSCSRIANYLDNEPDGQWLRKHYLGIVQQRLSKQLLRELSLASIKALPVMARLESLVHRELDTVVLDRSPRPVAFLIGESGVGKTIACYKRLKAHIGAGGCGLVLPHEILSAHRTLDQALDAELRQFYPSLEAGVGAIACSLCSATDPLIILIEDVNRSNNPALLLERLAGWGEPRNEDPSTESANWRLLCPVWPKVLATIADEARRRIESLSVWALPFTKDEARDAIERRAALADIIVSPLEADNLADALGNDPLLIALCNFTQSPDPQQVIGGFIKASLCRCVSSKDRLILTEYQTALKALACGMLSHLRVDPNWSEVRNWLKDQPEHITAIRQLLQDSEIVRLTDAGQVQRLNFRHDRVRSWLLADSATDLIKSGYVDDAIFSEPYFADVIGTALADPDASAEAVTRVGIFNPLALFYALKMFREPKTRIHKAILAAIEAWLADETTHGRANRTLRWEALHVLSETESSQVLAIAKRFRERSWPALETRFRNGDIGAGLDFCLSVEPGVTAPWRDRLIAHAKVRFGEALVHNLDELLRRSDLSSRERSGGLRLAGHLAEPVLAGAIASCWASDLERTEHLDDYLWAAAECCGNNPDSLLKPVCDTWAALPYESPDGRLSPRSDLAAHEISWAFKEALPQPALRYFIERARQEDLNAPITYMLRGIDHPDAVEFIALEFATISRKAEGKGGIWLFSSMLHSDWERQQREKGKGMSSVSRQRLQELWECMDNDRHIRRQAFLLWAATSAPGDVELLRSMADLPFFADDILRARLKRADSIAIPAFIDKLRSDKAGYWWQLGRFIWSDELTSALEENFQRRGAEVKRVWKVYFPSDWIMSELLMRLKTSVAERLLKAHWSHLRFSPYFVQTAIYLATPASCALAKEAISQCPDASEILQHIHIHFGIKMTGHPGVSRIQQLEALIPYWDHISPSDIHSLWDLCNERGWFDFRRTHLDERLQGQWRKRTLLDESNFCSDLDEHLANGQIHWIDYLVDRYLNQGEQFDRILNILHKWLRDHRTITALELIVAAIVHAGRRHDLDLICIDGIEPVPQAEAIIADTHFAVRRRSLD</sequence>
<proteinExistence type="predicted"/>
<reference evidence="1 2" key="1">
    <citation type="journal article" date="2015" name="Nature">
        <title>rRNA introns, odd ribosomes, and small enigmatic genomes across a large radiation of phyla.</title>
        <authorList>
            <person name="Brown C.T."/>
            <person name="Hug L.A."/>
            <person name="Thomas B.C."/>
            <person name="Sharon I."/>
            <person name="Castelle C.J."/>
            <person name="Singh A."/>
            <person name="Wilkins M.J."/>
            <person name="Williams K.H."/>
            <person name="Banfield J.F."/>
        </authorList>
    </citation>
    <scope>NUCLEOTIDE SEQUENCE [LARGE SCALE GENOMIC DNA]</scope>
</reference>
<dbReference type="PATRIC" id="fig|1618432.3.peg.891"/>
<gene>
    <name evidence="1" type="ORF">US99_C0077G0003</name>
</gene>
<organism evidence="1 2">
    <name type="scientific">Candidatus Daviesbacteria bacterium GW2011_GWF2_38_6</name>
    <dbReference type="NCBI Taxonomy" id="1618432"/>
    <lineage>
        <taxon>Bacteria</taxon>
        <taxon>Candidatus Daviesiibacteriota</taxon>
    </lineage>
</organism>
<evidence type="ECO:0000313" key="1">
    <source>
        <dbReference type="EMBL" id="KKQ76300.1"/>
    </source>
</evidence>